<comment type="caution">
    <text evidence="1">The sequence shown here is derived from an EMBL/GenBank/DDBJ whole genome shotgun (WGS) entry which is preliminary data.</text>
</comment>
<dbReference type="PANTHER" id="PTHR10579:SF120">
    <property type="entry name" value="CHROMATIN REGULATOR PHD FAMILY-RELATED"/>
    <property type="match status" value="1"/>
</dbReference>
<keyword evidence="2" id="KW-1185">Reference proteome</keyword>
<organism evidence="1 2">
    <name type="scientific">Trifolium medium</name>
    <dbReference type="NCBI Taxonomy" id="97028"/>
    <lineage>
        <taxon>Eukaryota</taxon>
        <taxon>Viridiplantae</taxon>
        <taxon>Streptophyta</taxon>
        <taxon>Embryophyta</taxon>
        <taxon>Tracheophyta</taxon>
        <taxon>Spermatophyta</taxon>
        <taxon>Magnoliopsida</taxon>
        <taxon>eudicotyledons</taxon>
        <taxon>Gunneridae</taxon>
        <taxon>Pentapetalae</taxon>
        <taxon>rosids</taxon>
        <taxon>fabids</taxon>
        <taxon>Fabales</taxon>
        <taxon>Fabaceae</taxon>
        <taxon>Papilionoideae</taxon>
        <taxon>50 kb inversion clade</taxon>
        <taxon>NPAAA clade</taxon>
        <taxon>Hologalegina</taxon>
        <taxon>IRL clade</taxon>
        <taxon>Trifolieae</taxon>
        <taxon>Trifolium</taxon>
    </lineage>
</organism>
<reference evidence="1 2" key="1">
    <citation type="journal article" date="2018" name="Front. Plant Sci.">
        <title>Red Clover (Trifolium pratense) and Zigzag Clover (T. medium) - A Picture of Genomic Similarities and Differences.</title>
        <authorList>
            <person name="Dluhosova J."/>
            <person name="Istvanek J."/>
            <person name="Nedelnik J."/>
            <person name="Repkova J."/>
        </authorList>
    </citation>
    <scope>NUCLEOTIDE SEQUENCE [LARGE SCALE GENOMIC DNA]</scope>
    <source>
        <strain evidence="2">cv. 10/8</strain>
        <tissue evidence="1">Leaf</tissue>
    </source>
</reference>
<sequence>GSKRLFPLRRLTGRGRRSARRIVDALSVNDLISDEAPARKEALKKAAKILEDRRQKNPVSKIILLTNGYEDRRLSSTRFSHLDIPVHVLNYLQALHDGAFSERVQNLLRVVAQNIKFEFQNTVTGDITAVHSPDSATIVDLHAAEERELLIELKLPSSRGSHTNALSVRSSYRDSFTQ</sequence>
<evidence type="ECO:0000313" key="2">
    <source>
        <dbReference type="Proteomes" id="UP000265520"/>
    </source>
</evidence>
<proteinExistence type="predicted"/>
<dbReference type="InterPro" id="IPR051266">
    <property type="entry name" value="CLCR"/>
</dbReference>
<evidence type="ECO:0000313" key="1">
    <source>
        <dbReference type="EMBL" id="MCI26444.1"/>
    </source>
</evidence>
<feature type="non-terminal residue" evidence="1">
    <location>
        <position position="1"/>
    </location>
</feature>
<accession>A0A392QRI4</accession>
<dbReference type="PANTHER" id="PTHR10579">
    <property type="entry name" value="CALCIUM-ACTIVATED CHLORIDE CHANNEL REGULATOR"/>
    <property type="match status" value="1"/>
</dbReference>
<name>A0A392QRI4_9FABA</name>
<dbReference type="AlphaFoldDB" id="A0A392QRI4"/>
<dbReference type="EMBL" id="LXQA010153295">
    <property type="protein sequence ID" value="MCI26444.1"/>
    <property type="molecule type" value="Genomic_DNA"/>
</dbReference>
<protein>
    <submittedName>
        <fullName evidence="1">Zinc finger protein</fullName>
    </submittedName>
</protein>
<feature type="non-terminal residue" evidence="1">
    <location>
        <position position="178"/>
    </location>
</feature>
<dbReference type="Proteomes" id="UP000265520">
    <property type="component" value="Unassembled WGS sequence"/>
</dbReference>